<dbReference type="EMBL" id="CAJQZP010000620">
    <property type="protein sequence ID" value="CAG4972876.1"/>
    <property type="molecule type" value="Genomic_DNA"/>
</dbReference>
<dbReference type="Proteomes" id="UP000691718">
    <property type="component" value="Unassembled WGS sequence"/>
</dbReference>
<evidence type="ECO:0000313" key="1">
    <source>
        <dbReference type="EMBL" id="CAG4972876.1"/>
    </source>
</evidence>
<organism evidence="1 2">
    <name type="scientific">Parnassius apollo</name>
    <name type="common">Apollo butterfly</name>
    <name type="synonym">Papilio apollo</name>
    <dbReference type="NCBI Taxonomy" id="110799"/>
    <lineage>
        <taxon>Eukaryota</taxon>
        <taxon>Metazoa</taxon>
        <taxon>Ecdysozoa</taxon>
        <taxon>Arthropoda</taxon>
        <taxon>Hexapoda</taxon>
        <taxon>Insecta</taxon>
        <taxon>Pterygota</taxon>
        <taxon>Neoptera</taxon>
        <taxon>Endopterygota</taxon>
        <taxon>Lepidoptera</taxon>
        <taxon>Glossata</taxon>
        <taxon>Ditrysia</taxon>
        <taxon>Papilionoidea</taxon>
        <taxon>Papilionidae</taxon>
        <taxon>Parnassiinae</taxon>
        <taxon>Parnassini</taxon>
        <taxon>Parnassius</taxon>
        <taxon>Parnassius</taxon>
    </lineage>
</organism>
<dbReference type="AlphaFoldDB" id="A0A8S3WPE2"/>
<dbReference type="OrthoDB" id="6357684at2759"/>
<keyword evidence="2" id="KW-1185">Reference proteome</keyword>
<sequence length="376" mass="43941">MLNESVELVPVPNTMKIHQIINNVDSANSISYRCLSCFCEKSRPGFCDCLNLKSADLLKQTEMLNEKSIPSKTSITVLADIKNTQENRSYFNLRQYGPFNLKQINLKTDIASKSLKENSHDRMKKCSKKRKIKDIHLKTNKKLKTEEESSTDEDMTISLHDTSDEEYHITDDILSDDDYLDHMDYQLKEQKNVTNLRKISDTSKIEREKIEQSSHEDKKNTYTGKDTREINIFSNENQGVVKTNLAEQSVIATTLQDDENNFDNAKNDSEVTSKINTDIWRLSFKDTVLVRYYQRTAWKYYIGFLEDSFKKEGKSYFTIRFLKTIKKPELKFVIHKIKDEDTVTEDLIVKQVKITQNTKRSKEYFLADPSDKVYFE</sequence>
<reference evidence="1" key="1">
    <citation type="submission" date="2021-04" db="EMBL/GenBank/DDBJ databases">
        <authorList>
            <person name="Tunstrom K."/>
        </authorList>
    </citation>
    <scope>NUCLEOTIDE SEQUENCE</scope>
</reference>
<name>A0A8S3WPE2_PARAO</name>
<comment type="caution">
    <text evidence="1">The sequence shown here is derived from an EMBL/GenBank/DDBJ whole genome shotgun (WGS) entry which is preliminary data.</text>
</comment>
<accession>A0A8S3WPE2</accession>
<protein>
    <submittedName>
        <fullName evidence="1">(apollo) hypothetical protein</fullName>
    </submittedName>
</protein>
<gene>
    <name evidence="1" type="ORF">PAPOLLO_LOCUS8670</name>
</gene>
<evidence type="ECO:0000313" key="2">
    <source>
        <dbReference type="Proteomes" id="UP000691718"/>
    </source>
</evidence>
<proteinExistence type="predicted"/>